<dbReference type="GO" id="GO:0035925">
    <property type="term" value="F:mRNA 3'-UTR AU-rich region binding"/>
    <property type="evidence" value="ECO:0007669"/>
    <property type="project" value="TreeGrafter"/>
</dbReference>
<evidence type="ECO:0000259" key="11">
    <source>
        <dbReference type="Pfam" id="PF01138"/>
    </source>
</evidence>
<dbReference type="RefSeq" id="XP_025836724.1">
    <property type="nucleotide sequence ID" value="XM_025980939.1"/>
</dbReference>
<evidence type="ECO:0000256" key="5">
    <source>
        <dbReference type="ARBA" id="ARBA00022490"/>
    </source>
</evidence>
<keyword evidence="13" id="KW-1185">Reference proteome</keyword>
<dbReference type="GO" id="GO:0005730">
    <property type="term" value="C:nucleolus"/>
    <property type="evidence" value="ECO:0007669"/>
    <property type="project" value="UniProtKB-SubCell"/>
</dbReference>
<dbReference type="InterPro" id="IPR050590">
    <property type="entry name" value="Exosome_comp_Rrp42_subfam"/>
</dbReference>
<dbReference type="FunFam" id="3.30.230.70:FF:000005">
    <property type="entry name" value="Exosome complex component RRP45"/>
    <property type="match status" value="1"/>
</dbReference>
<dbReference type="GO" id="GO:0034476">
    <property type="term" value="P:U5 snRNA 3'-end processing"/>
    <property type="evidence" value="ECO:0007669"/>
    <property type="project" value="TreeGrafter"/>
</dbReference>
<dbReference type="KEGG" id="apln:108739888"/>
<dbReference type="GO" id="GO:0034475">
    <property type="term" value="P:U4 snRNA 3'-end processing"/>
    <property type="evidence" value="ECO:0007669"/>
    <property type="project" value="TreeGrafter"/>
</dbReference>
<sequence length="373" mass="41553">MAKVRESPVATCEKNFLLKALSNYTRLDGRAFDEFRNIKIQFGKDWGCCYVALGQTCALAQVSSEIQQPNSARPSEGIININVELNPMAAAHFEPGRQTDMSVQINRILEKCIKDSKAVDLESLCIKVNEKVWLFRVDVNILSHEGNIVDCASIAAIAALAHYRRPDVTSDGEEIIVHTYSQRDPVPTVLHHHPICVSYAVFNEGEVLLADPTLLEENVAEAHLNIGLNAYKELCTLHLGGSTTLNQHCVIQYTEKAAKRAAEVIDFIKKSLEEDTVKRDQDEVADFSSTLFSEIQEDTVNALIGTLNTWTTQENKWKKPKQLSNIEIVENDNSVIEVVGEKAAALVPRGKDESDVWICIDEDVDDDCILIES</sequence>
<dbReference type="GO" id="GO:0071035">
    <property type="term" value="P:nuclear polyadenylation-dependent rRNA catabolic process"/>
    <property type="evidence" value="ECO:0007669"/>
    <property type="project" value="TreeGrafter"/>
</dbReference>
<evidence type="ECO:0000256" key="8">
    <source>
        <dbReference type="ARBA" id="ARBA00022884"/>
    </source>
</evidence>
<dbReference type="PANTHER" id="PTHR11097:SF14">
    <property type="entry name" value="EXOSOME COMPLEX COMPONENT RRP45"/>
    <property type="match status" value="1"/>
</dbReference>
<evidence type="ECO:0000256" key="10">
    <source>
        <dbReference type="ARBA" id="ARBA00032660"/>
    </source>
</evidence>
<dbReference type="GO" id="GO:0000176">
    <property type="term" value="C:nuclear exosome (RNase complex)"/>
    <property type="evidence" value="ECO:0007669"/>
    <property type="project" value="TreeGrafter"/>
</dbReference>
<dbReference type="GO" id="GO:0000467">
    <property type="term" value="P:exonucleolytic trimming to generate mature 3'-end of 5.8S rRNA from tricistronic rRNA transcript (SSU-rRNA, 5.8S rRNA, LSU-rRNA)"/>
    <property type="evidence" value="ECO:0007669"/>
    <property type="project" value="TreeGrafter"/>
</dbReference>
<dbReference type="OrthoDB" id="10264038at2759"/>
<name>A0A7F5RL26_AGRPL</name>
<proteinExistence type="inferred from homology"/>
<dbReference type="InterPro" id="IPR020568">
    <property type="entry name" value="Ribosomal_Su5_D2-typ_SF"/>
</dbReference>
<evidence type="ECO:0000313" key="13">
    <source>
        <dbReference type="Proteomes" id="UP000192223"/>
    </source>
</evidence>
<reference evidence="14" key="1">
    <citation type="submission" date="2025-08" db="UniProtKB">
        <authorList>
            <consortium name="RefSeq"/>
        </authorList>
    </citation>
    <scope>IDENTIFICATION</scope>
    <source>
        <tissue evidence="14">Entire body</tissue>
    </source>
</reference>
<dbReference type="GO" id="GO:0071028">
    <property type="term" value="P:nuclear mRNA surveillance"/>
    <property type="evidence" value="ECO:0007669"/>
    <property type="project" value="TreeGrafter"/>
</dbReference>
<evidence type="ECO:0000256" key="7">
    <source>
        <dbReference type="ARBA" id="ARBA00022835"/>
    </source>
</evidence>
<protein>
    <recommendedName>
        <fullName evidence="4">Exosome complex component RRP45</fullName>
    </recommendedName>
    <alternativeName>
        <fullName evidence="10">Exosome component 9</fullName>
    </alternativeName>
</protein>
<dbReference type="Pfam" id="PF03725">
    <property type="entry name" value="RNase_PH_C"/>
    <property type="match status" value="1"/>
</dbReference>
<evidence type="ECO:0000256" key="3">
    <source>
        <dbReference type="ARBA" id="ARBA00006678"/>
    </source>
</evidence>
<keyword evidence="7" id="KW-0271">Exosome</keyword>
<dbReference type="InterPro" id="IPR033100">
    <property type="entry name" value="Rrp45"/>
</dbReference>
<dbReference type="GO" id="GO:0034473">
    <property type="term" value="P:U1 snRNA 3'-end processing"/>
    <property type="evidence" value="ECO:0007669"/>
    <property type="project" value="TreeGrafter"/>
</dbReference>
<evidence type="ECO:0000259" key="12">
    <source>
        <dbReference type="Pfam" id="PF03725"/>
    </source>
</evidence>
<comment type="subcellular location">
    <subcellularLocation>
        <location evidence="1">Cytoplasm</location>
    </subcellularLocation>
    <subcellularLocation>
        <location evidence="2">Nucleus</location>
        <location evidence="2">Nucleolus</location>
    </subcellularLocation>
</comment>
<dbReference type="SUPFAM" id="SSF54211">
    <property type="entry name" value="Ribosomal protein S5 domain 2-like"/>
    <property type="match status" value="1"/>
</dbReference>
<evidence type="ECO:0000256" key="6">
    <source>
        <dbReference type="ARBA" id="ARBA00022552"/>
    </source>
</evidence>
<dbReference type="SUPFAM" id="SSF55666">
    <property type="entry name" value="Ribonuclease PH domain 2-like"/>
    <property type="match status" value="1"/>
</dbReference>
<gene>
    <name evidence="14" type="primary">LOC108739888</name>
</gene>
<evidence type="ECO:0000313" key="14">
    <source>
        <dbReference type="RefSeq" id="XP_025836724.1"/>
    </source>
</evidence>
<keyword evidence="5" id="KW-0963">Cytoplasm</keyword>
<dbReference type="PANTHER" id="PTHR11097">
    <property type="entry name" value="EXOSOME COMPLEX EXONUCLEASE RIBOSOMAL RNA PROCESSING PROTEIN"/>
    <property type="match status" value="1"/>
</dbReference>
<dbReference type="GO" id="GO:0000177">
    <property type="term" value="C:cytoplasmic exosome (RNase complex)"/>
    <property type="evidence" value="ECO:0007669"/>
    <property type="project" value="TreeGrafter"/>
</dbReference>
<accession>A0A7F5RL26</accession>
<dbReference type="InterPro" id="IPR027408">
    <property type="entry name" value="PNPase/RNase_PH_dom_sf"/>
</dbReference>
<dbReference type="Gene3D" id="3.30.230.70">
    <property type="entry name" value="GHMP Kinase, N-terminal domain"/>
    <property type="match status" value="1"/>
</dbReference>
<dbReference type="CDD" id="cd11368">
    <property type="entry name" value="RNase_PH_RRP45"/>
    <property type="match status" value="1"/>
</dbReference>
<dbReference type="GO" id="GO:0071038">
    <property type="term" value="P:TRAMP-dependent tRNA surveillance pathway"/>
    <property type="evidence" value="ECO:0007669"/>
    <property type="project" value="TreeGrafter"/>
</dbReference>
<dbReference type="CTD" id="32665"/>
<keyword evidence="6" id="KW-0698">rRNA processing</keyword>
<dbReference type="Pfam" id="PF01138">
    <property type="entry name" value="RNase_PH"/>
    <property type="match status" value="1"/>
</dbReference>
<evidence type="ECO:0000256" key="4">
    <source>
        <dbReference type="ARBA" id="ARBA00019572"/>
    </source>
</evidence>
<evidence type="ECO:0000256" key="1">
    <source>
        <dbReference type="ARBA" id="ARBA00004496"/>
    </source>
</evidence>
<organism evidence="13 14">
    <name type="scientific">Agrilus planipennis</name>
    <name type="common">Emerald ash borer</name>
    <name type="synonym">Agrilus marcopoli</name>
    <dbReference type="NCBI Taxonomy" id="224129"/>
    <lineage>
        <taxon>Eukaryota</taxon>
        <taxon>Metazoa</taxon>
        <taxon>Ecdysozoa</taxon>
        <taxon>Arthropoda</taxon>
        <taxon>Hexapoda</taxon>
        <taxon>Insecta</taxon>
        <taxon>Pterygota</taxon>
        <taxon>Neoptera</taxon>
        <taxon>Endopterygota</taxon>
        <taxon>Coleoptera</taxon>
        <taxon>Polyphaga</taxon>
        <taxon>Elateriformia</taxon>
        <taxon>Buprestoidea</taxon>
        <taxon>Buprestidae</taxon>
        <taxon>Agrilinae</taxon>
        <taxon>Agrilus</taxon>
    </lineage>
</organism>
<dbReference type="Proteomes" id="UP000192223">
    <property type="component" value="Unplaced"/>
</dbReference>
<dbReference type="InterPro" id="IPR015847">
    <property type="entry name" value="ExoRNase_PH_dom2"/>
</dbReference>
<feature type="domain" description="Exoribonuclease phosphorolytic" evidence="12">
    <location>
        <begin position="194"/>
        <end position="247"/>
    </location>
</feature>
<dbReference type="InterPro" id="IPR001247">
    <property type="entry name" value="ExoRNase_PH_dom1"/>
</dbReference>
<dbReference type="AlphaFoldDB" id="A0A7F5RL26"/>
<evidence type="ECO:0000256" key="2">
    <source>
        <dbReference type="ARBA" id="ARBA00004604"/>
    </source>
</evidence>
<dbReference type="GeneID" id="108739888"/>
<comment type="similarity">
    <text evidence="3">Belongs to the RNase PH family.</text>
</comment>
<dbReference type="InterPro" id="IPR036345">
    <property type="entry name" value="ExoRNase_PH_dom2_sf"/>
</dbReference>
<dbReference type="FunCoup" id="A0A7F5RL26">
    <property type="interactions" value="1520"/>
</dbReference>
<evidence type="ECO:0000256" key="9">
    <source>
        <dbReference type="ARBA" id="ARBA00023242"/>
    </source>
</evidence>
<keyword evidence="9" id="KW-0539">Nucleus</keyword>
<feature type="domain" description="Exoribonuclease phosphorolytic" evidence="11">
    <location>
        <begin position="34"/>
        <end position="166"/>
    </location>
</feature>
<dbReference type="InParanoid" id="A0A7F5RL26"/>
<dbReference type="GO" id="GO:0016075">
    <property type="term" value="P:rRNA catabolic process"/>
    <property type="evidence" value="ECO:0007669"/>
    <property type="project" value="TreeGrafter"/>
</dbReference>
<keyword evidence="8" id="KW-0694">RNA-binding</keyword>